<protein>
    <submittedName>
        <fullName evidence="1">Uncharacterized protein</fullName>
    </submittedName>
</protein>
<keyword evidence="2" id="KW-1185">Reference proteome</keyword>
<reference evidence="1" key="1">
    <citation type="submission" date="2015-05" db="UniProtKB">
        <authorList>
            <consortium name="EnsemblMetazoa"/>
        </authorList>
    </citation>
    <scope>IDENTIFICATION</scope>
</reference>
<accession>T1HMT8</accession>
<evidence type="ECO:0000313" key="1">
    <source>
        <dbReference type="EnsemblMetazoa" id="RPRC005362-PA"/>
    </source>
</evidence>
<dbReference type="VEuPathDB" id="VectorBase:RPRC005362"/>
<sequence>MCDSHLVRCIILTDQQNCPYDELILENAYELGPIILLTTDLLTQTNIIQNNTFWETANCSGHYRLSRCVDCYKCLSSTRIKEHYCHEHHNLFIYPLLPGGTLSFLIEYDDIKLLQFKNLHLFSIQYTIEGEKGEKMFSIMATKVPYMLPSYFESYNVLLIWLYSLSHACYVTYTIQAISGENQQPLATFTGQPMDSNFMDKITKRSATIEEFGHYLILKESVYNECKQLWPGTIINVFIHNY</sequence>
<dbReference type="AlphaFoldDB" id="T1HMT8"/>
<organism evidence="1 2">
    <name type="scientific">Rhodnius prolixus</name>
    <name type="common">Triatomid bug</name>
    <dbReference type="NCBI Taxonomy" id="13249"/>
    <lineage>
        <taxon>Eukaryota</taxon>
        <taxon>Metazoa</taxon>
        <taxon>Ecdysozoa</taxon>
        <taxon>Arthropoda</taxon>
        <taxon>Hexapoda</taxon>
        <taxon>Insecta</taxon>
        <taxon>Pterygota</taxon>
        <taxon>Neoptera</taxon>
        <taxon>Paraneoptera</taxon>
        <taxon>Hemiptera</taxon>
        <taxon>Heteroptera</taxon>
        <taxon>Panheteroptera</taxon>
        <taxon>Cimicomorpha</taxon>
        <taxon>Reduviidae</taxon>
        <taxon>Triatominae</taxon>
        <taxon>Rhodnius</taxon>
    </lineage>
</organism>
<dbReference type="EMBL" id="ACPB03008511">
    <property type="status" value="NOT_ANNOTATED_CDS"/>
    <property type="molecule type" value="Genomic_DNA"/>
</dbReference>
<evidence type="ECO:0000313" key="2">
    <source>
        <dbReference type="Proteomes" id="UP000015103"/>
    </source>
</evidence>
<dbReference type="Proteomes" id="UP000015103">
    <property type="component" value="Unassembled WGS sequence"/>
</dbReference>
<name>T1HMT8_RHOPR</name>
<dbReference type="HOGENOM" id="CLU_1148458_0_0_1"/>
<proteinExistence type="predicted"/>
<dbReference type="EnsemblMetazoa" id="RPRC005362-RA">
    <property type="protein sequence ID" value="RPRC005362-PA"/>
    <property type="gene ID" value="RPRC005362"/>
</dbReference>
<dbReference type="InParanoid" id="T1HMT8"/>